<dbReference type="EC" id="2.7.13.3" evidence="3"/>
<name>A0A8A7K7F7_9FIRM</name>
<keyword evidence="6" id="KW-0808">Transferase</keyword>
<keyword evidence="11" id="KW-0472">Membrane</keyword>
<gene>
    <name evidence="13" type="ORF">GM661_06485</name>
</gene>
<evidence type="ECO:0000259" key="12">
    <source>
        <dbReference type="PROSITE" id="PS50109"/>
    </source>
</evidence>
<keyword evidence="4" id="KW-1003">Cell membrane</keyword>
<dbReference type="PANTHER" id="PTHR43711">
    <property type="entry name" value="TWO-COMPONENT HISTIDINE KINASE"/>
    <property type="match status" value="1"/>
</dbReference>
<keyword evidence="9" id="KW-0067">ATP-binding</keyword>
<dbReference type="InterPro" id="IPR036097">
    <property type="entry name" value="HisK_dim/P_sf"/>
</dbReference>
<comment type="catalytic activity">
    <reaction evidence="1">
        <text>ATP + protein L-histidine = ADP + protein N-phospho-L-histidine.</text>
        <dbReference type="EC" id="2.7.13.3"/>
    </reaction>
</comment>
<dbReference type="InterPro" id="IPR003594">
    <property type="entry name" value="HATPase_dom"/>
</dbReference>
<dbReference type="InterPro" id="IPR050736">
    <property type="entry name" value="Sensor_HK_Regulatory"/>
</dbReference>
<reference evidence="13" key="1">
    <citation type="submission" date="2019-12" db="EMBL/GenBank/DDBJ databases">
        <authorList>
            <person name="zhang j."/>
            <person name="sun C.M."/>
        </authorList>
    </citation>
    <scope>NUCLEOTIDE SEQUENCE</scope>
    <source>
        <strain evidence="13">NS-1</strain>
    </source>
</reference>
<dbReference type="RefSeq" id="WP_230869279.1">
    <property type="nucleotide sequence ID" value="NZ_CP046640.1"/>
</dbReference>
<evidence type="ECO:0000256" key="9">
    <source>
        <dbReference type="ARBA" id="ARBA00022840"/>
    </source>
</evidence>
<evidence type="ECO:0000256" key="11">
    <source>
        <dbReference type="ARBA" id="ARBA00023136"/>
    </source>
</evidence>
<evidence type="ECO:0000256" key="1">
    <source>
        <dbReference type="ARBA" id="ARBA00000085"/>
    </source>
</evidence>
<evidence type="ECO:0000256" key="3">
    <source>
        <dbReference type="ARBA" id="ARBA00012438"/>
    </source>
</evidence>
<dbReference type="SUPFAM" id="SSF55874">
    <property type="entry name" value="ATPase domain of HSP90 chaperone/DNA topoisomerase II/histidine kinase"/>
    <property type="match status" value="1"/>
</dbReference>
<dbReference type="Gene3D" id="3.30.565.10">
    <property type="entry name" value="Histidine kinase-like ATPase, C-terminal domain"/>
    <property type="match status" value="1"/>
</dbReference>
<dbReference type="InterPro" id="IPR004358">
    <property type="entry name" value="Sig_transdc_His_kin-like_C"/>
</dbReference>
<dbReference type="SMART" id="SM00387">
    <property type="entry name" value="HATPase_c"/>
    <property type="match status" value="1"/>
</dbReference>
<evidence type="ECO:0000256" key="6">
    <source>
        <dbReference type="ARBA" id="ARBA00022679"/>
    </source>
</evidence>
<dbReference type="Pfam" id="PF00512">
    <property type="entry name" value="HisKA"/>
    <property type="match status" value="1"/>
</dbReference>
<dbReference type="GO" id="GO:0005524">
    <property type="term" value="F:ATP binding"/>
    <property type="evidence" value="ECO:0007669"/>
    <property type="project" value="UniProtKB-KW"/>
</dbReference>
<sequence>MMLRYLSYLEKTGIDEQGIVREKGKDVNNIREEIIFNRLKTKFFANLSHEFKTPLNLIFSSIKMIELFLEKNSHAYNEGLTPYLKSIKKNSFRLLKLLSNLIDLTRIEADDFKLDLKECDIIKLMHKLGEEVYDQINRRGRSFRIKSQLGNRVIVCDPSIIERIILNLLSNALKFTKKGDQIIITISENDNFLIISVRDTGIGIEKDKQALIFQEFRQADETFSRINEGSGIGLSIVKSLVELHEGTIEVDSIPGSGSDFLIKLPIDLEKNHANRSGDYQIENLIDKVDVEFSDIIS</sequence>
<dbReference type="SMART" id="SM00388">
    <property type="entry name" value="HisKA"/>
    <property type="match status" value="1"/>
</dbReference>
<dbReference type="EMBL" id="CP046640">
    <property type="protein sequence ID" value="QTL97656.1"/>
    <property type="molecule type" value="Genomic_DNA"/>
</dbReference>
<keyword evidence="7" id="KW-0547">Nucleotide-binding</keyword>
<keyword evidence="10" id="KW-0902">Two-component regulatory system</keyword>
<proteinExistence type="predicted"/>
<evidence type="ECO:0000256" key="2">
    <source>
        <dbReference type="ARBA" id="ARBA00004236"/>
    </source>
</evidence>
<keyword evidence="14" id="KW-1185">Reference proteome</keyword>
<dbReference type="KEGG" id="ifn:GM661_06485"/>
<dbReference type="InterPro" id="IPR005467">
    <property type="entry name" value="His_kinase_dom"/>
</dbReference>
<evidence type="ECO:0000256" key="7">
    <source>
        <dbReference type="ARBA" id="ARBA00022741"/>
    </source>
</evidence>
<dbReference type="SUPFAM" id="SSF47384">
    <property type="entry name" value="Homodimeric domain of signal transducing histidine kinase"/>
    <property type="match status" value="1"/>
</dbReference>
<accession>A0A8A7K7F7</accession>
<dbReference type="Gene3D" id="1.10.287.130">
    <property type="match status" value="1"/>
</dbReference>
<dbReference type="GO" id="GO:0000155">
    <property type="term" value="F:phosphorelay sensor kinase activity"/>
    <property type="evidence" value="ECO:0007669"/>
    <property type="project" value="InterPro"/>
</dbReference>
<keyword evidence="5" id="KW-0597">Phosphoprotein</keyword>
<dbReference type="AlphaFoldDB" id="A0A8A7K7F7"/>
<evidence type="ECO:0000256" key="10">
    <source>
        <dbReference type="ARBA" id="ARBA00023012"/>
    </source>
</evidence>
<dbReference type="InterPro" id="IPR003661">
    <property type="entry name" value="HisK_dim/P_dom"/>
</dbReference>
<organism evidence="13 14">
    <name type="scientific">Iocasia fonsfrigidae</name>
    <dbReference type="NCBI Taxonomy" id="2682810"/>
    <lineage>
        <taxon>Bacteria</taxon>
        <taxon>Bacillati</taxon>
        <taxon>Bacillota</taxon>
        <taxon>Clostridia</taxon>
        <taxon>Halanaerobiales</taxon>
        <taxon>Halanaerobiaceae</taxon>
        <taxon>Iocasia</taxon>
    </lineage>
</organism>
<dbReference type="Pfam" id="PF02518">
    <property type="entry name" value="HATPase_c"/>
    <property type="match status" value="1"/>
</dbReference>
<dbReference type="Proteomes" id="UP000665020">
    <property type="component" value="Chromosome"/>
</dbReference>
<dbReference type="GO" id="GO:0005886">
    <property type="term" value="C:plasma membrane"/>
    <property type="evidence" value="ECO:0007669"/>
    <property type="project" value="UniProtKB-SubCell"/>
</dbReference>
<evidence type="ECO:0000256" key="8">
    <source>
        <dbReference type="ARBA" id="ARBA00022777"/>
    </source>
</evidence>
<dbReference type="InterPro" id="IPR036890">
    <property type="entry name" value="HATPase_C_sf"/>
</dbReference>
<dbReference type="PRINTS" id="PR00344">
    <property type="entry name" value="BCTRLSENSOR"/>
</dbReference>
<feature type="domain" description="Histidine kinase" evidence="12">
    <location>
        <begin position="46"/>
        <end position="268"/>
    </location>
</feature>
<evidence type="ECO:0000256" key="5">
    <source>
        <dbReference type="ARBA" id="ARBA00022553"/>
    </source>
</evidence>
<comment type="subcellular location">
    <subcellularLocation>
        <location evidence="2">Cell membrane</location>
    </subcellularLocation>
</comment>
<keyword evidence="8" id="KW-0418">Kinase</keyword>
<dbReference type="CDD" id="cd00082">
    <property type="entry name" value="HisKA"/>
    <property type="match status" value="1"/>
</dbReference>
<dbReference type="PANTHER" id="PTHR43711:SF26">
    <property type="entry name" value="SENSOR HISTIDINE KINASE RCSC"/>
    <property type="match status" value="1"/>
</dbReference>
<protein>
    <recommendedName>
        <fullName evidence="3">histidine kinase</fullName>
        <ecNumber evidence="3">2.7.13.3</ecNumber>
    </recommendedName>
</protein>
<evidence type="ECO:0000313" key="13">
    <source>
        <dbReference type="EMBL" id="QTL97656.1"/>
    </source>
</evidence>
<dbReference type="FunFam" id="3.30.565.10:FF:000023">
    <property type="entry name" value="PAS domain-containing sensor histidine kinase"/>
    <property type="match status" value="1"/>
</dbReference>
<evidence type="ECO:0000313" key="14">
    <source>
        <dbReference type="Proteomes" id="UP000665020"/>
    </source>
</evidence>
<dbReference type="PROSITE" id="PS50109">
    <property type="entry name" value="HIS_KIN"/>
    <property type="match status" value="1"/>
</dbReference>
<evidence type="ECO:0000256" key="4">
    <source>
        <dbReference type="ARBA" id="ARBA00022475"/>
    </source>
</evidence>
<dbReference type="CDD" id="cd16922">
    <property type="entry name" value="HATPase_EvgS-ArcB-TorS-like"/>
    <property type="match status" value="1"/>
</dbReference>